<dbReference type="OrthoDB" id="3213819at2"/>
<dbReference type="AlphaFoldDB" id="A0A4R7J6Y2"/>
<evidence type="ECO:0000313" key="3">
    <source>
        <dbReference type="Proteomes" id="UP000295371"/>
    </source>
</evidence>
<keyword evidence="3" id="KW-1185">Reference proteome</keyword>
<dbReference type="RefSeq" id="WP_133753724.1">
    <property type="nucleotide sequence ID" value="NZ_SOAW01000001.1"/>
</dbReference>
<accession>A0A4R7J6Y2</accession>
<evidence type="ECO:0000256" key="1">
    <source>
        <dbReference type="SAM" id="SignalP"/>
    </source>
</evidence>
<name>A0A4R7J6Y2_9ACTN</name>
<comment type="caution">
    <text evidence="2">The sequence shown here is derived from an EMBL/GenBank/DDBJ whole genome shotgun (WGS) entry which is preliminary data.</text>
</comment>
<proteinExistence type="predicted"/>
<dbReference type="Proteomes" id="UP000295371">
    <property type="component" value="Unassembled WGS sequence"/>
</dbReference>
<feature type="chain" id="PRO_5020598983" evidence="1">
    <location>
        <begin position="34"/>
        <end position="158"/>
    </location>
</feature>
<gene>
    <name evidence="2" type="ORF">CLV29_0776</name>
</gene>
<evidence type="ECO:0000313" key="2">
    <source>
        <dbReference type="EMBL" id="TDT33171.1"/>
    </source>
</evidence>
<dbReference type="EMBL" id="SOAW01000001">
    <property type="protein sequence ID" value="TDT33171.1"/>
    <property type="molecule type" value="Genomic_DNA"/>
</dbReference>
<organism evidence="2 3">
    <name type="scientific">Naumannella halotolerans</name>
    <dbReference type="NCBI Taxonomy" id="993414"/>
    <lineage>
        <taxon>Bacteria</taxon>
        <taxon>Bacillati</taxon>
        <taxon>Actinomycetota</taxon>
        <taxon>Actinomycetes</taxon>
        <taxon>Propionibacteriales</taxon>
        <taxon>Propionibacteriaceae</taxon>
        <taxon>Naumannella</taxon>
    </lineage>
</organism>
<dbReference type="Pfam" id="PF12028">
    <property type="entry name" value="DUF3515"/>
    <property type="match status" value="1"/>
</dbReference>
<feature type="signal peptide" evidence="1">
    <location>
        <begin position="1"/>
        <end position="33"/>
    </location>
</feature>
<reference evidence="2 3" key="1">
    <citation type="submission" date="2019-03" db="EMBL/GenBank/DDBJ databases">
        <title>Genomic Encyclopedia of Archaeal and Bacterial Type Strains, Phase II (KMG-II): from individual species to whole genera.</title>
        <authorList>
            <person name="Goeker M."/>
        </authorList>
    </citation>
    <scope>NUCLEOTIDE SEQUENCE [LARGE SCALE GENOMIC DNA]</scope>
    <source>
        <strain evidence="2 3">DSM 24323</strain>
    </source>
</reference>
<protein>
    <submittedName>
        <fullName evidence="2">Uncharacterized protein DUF3515</fullName>
    </submittedName>
</protein>
<keyword evidence="1" id="KW-0732">Signal</keyword>
<dbReference type="InterPro" id="IPR021903">
    <property type="entry name" value="DUF3515"/>
</dbReference>
<sequence length="158" mass="16537">MTPSAPALRLRRYALPALGGLLALTGCSGAVQAADPELSAEAAETCAKVMSELPETVDGQPRRDTEPGRWTAAWGKPAIVLTCGAELPASAGPDAQCFEVNGVGWYAEEAEPGWVFTTLGRTVPVQVSVPSEHSPEADALVDLAQTINDHDENVQPCV</sequence>